<name>A0A8J2VH10_9BACL</name>
<gene>
    <name evidence="1" type="ORF">GCM10011571_13400</name>
</gene>
<keyword evidence="2" id="KW-1185">Reference proteome</keyword>
<organism evidence="1 2">
    <name type="scientific">Marinithermofilum abyssi</name>
    <dbReference type="NCBI Taxonomy" id="1571185"/>
    <lineage>
        <taxon>Bacteria</taxon>
        <taxon>Bacillati</taxon>
        <taxon>Bacillota</taxon>
        <taxon>Bacilli</taxon>
        <taxon>Bacillales</taxon>
        <taxon>Thermoactinomycetaceae</taxon>
        <taxon>Marinithermofilum</taxon>
    </lineage>
</organism>
<evidence type="ECO:0000313" key="1">
    <source>
        <dbReference type="EMBL" id="GGE13284.1"/>
    </source>
</evidence>
<proteinExistence type="predicted"/>
<accession>A0A8J2VH10</accession>
<comment type="caution">
    <text evidence="1">The sequence shown here is derived from an EMBL/GenBank/DDBJ whole genome shotgun (WGS) entry which is preliminary data.</text>
</comment>
<reference evidence="1" key="1">
    <citation type="journal article" date="2014" name="Int. J. Syst. Evol. Microbiol.">
        <title>Complete genome sequence of Corynebacterium casei LMG S-19264T (=DSM 44701T), isolated from a smear-ripened cheese.</title>
        <authorList>
            <consortium name="US DOE Joint Genome Institute (JGI-PGF)"/>
            <person name="Walter F."/>
            <person name="Albersmeier A."/>
            <person name="Kalinowski J."/>
            <person name="Ruckert C."/>
        </authorList>
    </citation>
    <scope>NUCLEOTIDE SEQUENCE</scope>
    <source>
        <strain evidence="1">CGMCC 1.15179</strain>
    </source>
</reference>
<dbReference type="EMBL" id="BMHQ01000004">
    <property type="protein sequence ID" value="GGE13284.1"/>
    <property type="molecule type" value="Genomic_DNA"/>
</dbReference>
<dbReference type="AlphaFoldDB" id="A0A8J2VH10"/>
<sequence length="69" mass="7670">MFLPETEFGLPPIRDEGDIPNLVSTLATKPDAFVSGDKYVQTPEGRECLPFYTPAEFMQRLGSDHVVTP</sequence>
<protein>
    <submittedName>
        <fullName evidence="1">Uncharacterized protein</fullName>
    </submittedName>
</protein>
<evidence type="ECO:0000313" key="2">
    <source>
        <dbReference type="Proteomes" id="UP000625210"/>
    </source>
</evidence>
<reference evidence="1" key="2">
    <citation type="submission" date="2020-09" db="EMBL/GenBank/DDBJ databases">
        <authorList>
            <person name="Sun Q."/>
            <person name="Zhou Y."/>
        </authorList>
    </citation>
    <scope>NUCLEOTIDE SEQUENCE</scope>
    <source>
        <strain evidence="1">CGMCC 1.15179</strain>
    </source>
</reference>
<dbReference type="Proteomes" id="UP000625210">
    <property type="component" value="Unassembled WGS sequence"/>
</dbReference>